<dbReference type="EMBL" id="MT732450">
    <property type="protein sequence ID" value="QQO97221.1"/>
    <property type="molecule type" value="Genomic_DNA"/>
</dbReference>
<evidence type="ECO:0000313" key="1">
    <source>
        <dbReference type="EMBL" id="QQO97221.1"/>
    </source>
</evidence>
<keyword evidence="2" id="KW-1185">Reference proteome</keyword>
<name>A0A8E4UXV2_9CAUD</name>
<sequence>MSDIKEELVKHTVVIDGSMVELLLDKNLGPDMFMSQILTNRIIKRKFLLLIGLNNKINRQSQIEEALDILMKRIKRDQHLMSMAEVIDLFKLMSEVYSSDTSQLKKMMIELVTNLAPDGENK</sequence>
<protein>
    <submittedName>
        <fullName evidence="1">Uncharacterized protein</fullName>
    </submittedName>
</protein>
<organism evidence="1 2">
    <name type="scientific">Maribacter phage Colly_1</name>
    <dbReference type="NCBI Taxonomy" id="2745691"/>
    <lineage>
        <taxon>Viruses</taxon>
        <taxon>Duplodnaviria</taxon>
        <taxon>Heunggongvirae</taxon>
        <taxon>Uroviricota</taxon>
        <taxon>Caudoviricetes</taxon>
        <taxon>Molycolviridae</taxon>
        <taxon>Mollyvirus</taxon>
        <taxon>Mollyvirus colly</taxon>
    </lineage>
</organism>
<evidence type="ECO:0000313" key="2">
    <source>
        <dbReference type="Proteomes" id="UP000693899"/>
    </source>
</evidence>
<proteinExistence type="predicted"/>
<gene>
    <name evidence="1" type="ORF">Colly1_122</name>
</gene>
<reference evidence="1" key="1">
    <citation type="submission" date="2020-07" db="EMBL/GenBank/DDBJ databases">
        <title>Highly diverse flavobacterial phages as mortality factor during North Sea spring blooms.</title>
        <authorList>
            <person name="Bartlau N."/>
            <person name="Wichels A."/>
            <person name="Krohne G."/>
            <person name="Adriaenssens E.M."/>
            <person name="Heins A."/>
            <person name="Fuchs B.M."/>
            <person name="Amann R."/>
            <person name="Moraru C."/>
        </authorList>
    </citation>
    <scope>NUCLEOTIDE SEQUENCE</scope>
</reference>
<dbReference type="Proteomes" id="UP000693899">
    <property type="component" value="Segment"/>
</dbReference>
<accession>A0A8E4UXV2</accession>